<dbReference type="AlphaFoldDB" id="A0AAV6V488"/>
<sequence>MNIRIFHVHPKQIRILIALILKTFHRSFNFLMFNSGTPFCIVINPKFRNYLKVKQLFSLFFIQELLSALPYTYPYNEALPASDKRIPNIRGQEMARKCVLTSSGYHLRHEL</sequence>
<name>A0AAV6V488_9ARAC</name>
<comment type="caution">
    <text evidence="1">The sequence shown here is derived from an EMBL/GenBank/DDBJ whole genome shotgun (WGS) entry which is preliminary data.</text>
</comment>
<evidence type="ECO:0000313" key="2">
    <source>
        <dbReference type="Proteomes" id="UP000827092"/>
    </source>
</evidence>
<dbReference type="EMBL" id="JAFNEN010000157">
    <property type="protein sequence ID" value="KAG8191592.1"/>
    <property type="molecule type" value="Genomic_DNA"/>
</dbReference>
<keyword evidence="2" id="KW-1185">Reference proteome</keyword>
<proteinExistence type="predicted"/>
<gene>
    <name evidence="1" type="ORF">JTE90_021194</name>
</gene>
<reference evidence="1 2" key="1">
    <citation type="journal article" date="2022" name="Nat. Ecol. Evol.">
        <title>A masculinizing supergene underlies an exaggerated male reproductive morph in a spider.</title>
        <authorList>
            <person name="Hendrickx F."/>
            <person name="De Corte Z."/>
            <person name="Sonet G."/>
            <person name="Van Belleghem S.M."/>
            <person name="Kostlbacher S."/>
            <person name="Vangestel C."/>
        </authorList>
    </citation>
    <scope>NUCLEOTIDE SEQUENCE [LARGE SCALE GENOMIC DNA]</scope>
    <source>
        <strain evidence="1">W744_W776</strain>
    </source>
</reference>
<dbReference type="Proteomes" id="UP000827092">
    <property type="component" value="Unassembled WGS sequence"/>
</dbReference>
<evidence type="ECO:0000313" key="1">
    <source>
        <dbReference type="EMBL" id="KAG8191592.1"/>
    </source>
</evidence>
<protein>
    <submittedName>
        <fullName evidence="1">Uncharacterized protein</fullName>
    </submittedName>
</protein>
<organism evidence="1 2">
    <name type="scientific">Oedothorax gibbosus</name>
    <dbReference type="NCBI Taxonomy" id="931172"/>
    <lineage>
        <taxon>Eukaryota</taxon>
        <taxon>Metazoa</taxon>
        <taxon>Ecdysozoa</taxon>
        <taxon>Arthropoda</taxon>
        <taxon>Chelicerata</taxon>
        <taxon>Arachnida</taxon>
        <taxon>Araneae</taxon>
        <taxon>Araneomorphae</taxon>
        <taxon>Entelegynae</taxon>
        <taxon>Araneoidea</taxon>
        <taxon>Linyphiidae</taxon>
        <taxon>Erigoninae</taxon>
        <taxon>Oedothorax</taxon>
    </lineage>
</organism>
<accession>A0AAV6V488</accession>